<dbReference type="InterPro" id="IPR016204">
    <property type="entry name" value="HDH"/>
</dbReference>
<dbReference type="NCBIfam" id="NF004976">
    <property type="entry name" value="PRK06349.1"/>
    <property type="match status" value="1"/>
</dbReference>
<evidence type="ECO:0000256" key="10">
    <source>
        <dbReference type="PIRSR" id="PIRSR000098-1"/>
    </source>
</evidence>
<dbReference type="Pfam" id="PF03447">
    <property type="entry name" value="NAD_binding_3"/>
    <property type="match status" value="1"/>
</dbReference>
<dbReference type="UniPathway" id="UPA00051">
    <property type="reaction ID" value="UER00465"/>
</dbReference>
<evidence type="ECO:0000259" key="12">
    <source>
        <dbReference type="PROSITE" id="PS51671"/>
    </source>
</evidence>
<dbReference type="EMBL" id="JACHVB010000052">
    <property type="protein sequence ID" value="MBC2595700.1"/>
    <property type="molecule type" value="Genomic_DNA"/>
</dbReference>
<dbReference type="Proteomes" id="UP000546464">
    <property type="component" value="Unassembled WGS sequence"/>
</dbReference>
<keyword evidence="11" id="KW-0521">NADP</keyword>
<dbReference type="PIRSF" id="PIRSF000098">
    <property type="entry name" value="Homoser_dehydrog"/>
    <property type="match status" value="1"/>
</dbReference>
<protein>
    <recommendedName>
        <fullName evidence="5">Homoserine dehydrogenase</fullName>
        <ecNumber evidence="4">1.1.1.3</ecNumber>
    </recommendedName>
</protein>
<dbReference type="PROSITE" id="PS51671">
    <property type="entry name" value="ACT"/>
    <property type="match status" value="1"/>
</dbReference>
<proteinExistence type="inferred from homology"/>
<feature type="active site" description="Proton donor" evidence="10">
    <location>
        <position position="212"/>
    </location>
</feature>
<dbReference type="FunFam" id="3.30.360.10:FF:000005">
    <property type="entry name" value="Homoserine dehydrogenase"/>
    <property type="match status" value="1"/>
</dbReference>
<dbReference type="GO" id="GO:0009086">
    <property type="term" value="P:methionine biosynthetic process"/>
    <property type="evidence" value="ECO:0007669"/>
    <property type="project" value="UniProtKB-KW"/>
</dbReference>
<keyword evidence="9" id="KW-0486">Methionine biosynthesis</keyword>
<evidence type="ECO:0000256" key="3">
    <source>
        <dbReference type="ARBA" id="ARBA00006753"/>
    </source>
</evidence>
<keyword evidence="6" id="KW-0028">Amino-acid biosynthesis</keyword>
<comment type="pathway">
    <text evidence="1">Amino-acid biosynthesis; L-threonine biosynthesis; L-threonine from L-aspartate: step 3/5.</text>
</comment>
<feature type="binding site" evidence="11">
    <location>
        <position position="112"/>
    </location>
    <ligand>
        <name>NADPH</name>
        <dbReference type="ChEBI" id="CHEBI:57783"/>
    </ligand>
</feature>
<dbReference type="Pfam" id="PF01842">
    <property type="entry name" value="ACT"/>
    <property type="match status" value="1"/>
</dbReference>
<evidence type="ECO:0000256" key="8">
    <source>
        <dbReference type="ARBA" id="ARBA00023002"/>
    </source>
</evidence>
<keyword evidence="8" id="KW-0560">Oxidoreductase</keyword>
<dbReference type="RefSeq" id="WP_185676638.1">
    <property type="nucleotide sequence ID" value="NZ_JACHVB010000052.1"/>
</dbReference>
<evidence type="ECO:0000256" key="11">
    <source>
        <dbReference type="PIRSR" id="PIRSR000098-2"/>
    </source>
</evidence>
<organism evidence="13 14">
    <name type="scientific">Ruficoccus amylovorans</name>
    <dbReference type="NCBI Taxonomy" id="1804625"/>
    <lineage>
        <taxon>Bacteria</taxon>
        <taxon>Pseudomonadati</taxon>
        <taxon>Verrucomicrobiota</taxon>
        <taxon>Opitutia</taxon>
        <taxon>Puniceicoccales</taxon>
        <taxon>Cerasicoccaceae</taxon>
        <taxon>Ruficoccus</taxon>
    </lineage>
</organism>
<evidence type="ECO:0000256" key="2">
    <source>
        <dbReference type="ARBA" id="ARBA00005062"/>
    </source>
</evidence>
<reference evidence="13 14" key="1">
    <citation type="submission" date="2020-07" db="EMBL/GenBank/DDBJ databases">
        <authorList>
            <person name="Feng X."/>
        </authorList>
    </citation>
    <scope>NUCLEOTIDE SEQUENCE [LARGE SCALE GENOMIC DNA]</scope>
    <source>
        <strain evidence="13 14">JCM31066</strain>
    </source>
</reference>
<dbReference type="PANTHER" id="PTHR43331">
    <property type="entry name" value="HOMOSERINE DEHYDROGENASE"/>
    <property type="match status" value="1"/>
</dbReference>
<dbReference type="InterPro" id="IPR005106">
    <property type="entry name" value="Asp/hSer_DH_NAD-bd"/>
</dbReference>
<dbReference type="UniPathway" id="UPA00050">
    <property type="reaction ID" value="UER00063"/>
</dbReference>
<dbReference type="CDD" id="cd04881">
    <property type="entry name" value="ACT_HSDH-Hom"/>
    <property type="match status" value="1"/>
</dbReference>
<comment type="pathway">
    <text evidence="2">Amino-acid biosynthesis; L-methionine biosynthesis via de novo pathway; L-homoserine from L-aspartate: step 3/3.</text>
</comment>
<keyword evidence="14" id="KW-1185">Reference proteome</keyword>
<dbReference type="GO" id="GO:0004412">
    <property type="term" value="F:homoserine dehydrogenase activity"/>
    <property type="evidence" value="ECO:0007669"/>
    <property type="project" value="UniProtKB-EC"/>
</dbReference>
<dbReference type="AlphaFoldDB" id="A0A842HHP9"/>
<evidence type="ECO:0000256" key="7">
    <source>
        <dbReference type="ARBA" id="ARBA00022697"/>
    </source>
</evidence>
<feature type="binding site" evidence="11">
    <location>
        <position position="197"/>
    </location>
    <ligand>
        <name>L-homoserine</name>
        <dbReference type="ChEBI" id="CHEBI:57476"/>
    </ligand>
</feature>
<keyword evidence="7" id="KW-0791">Threonine biosynthesis</keyword>
<dbReference type="GO" id="GO:0050661">
    <property type="term" value="F:NADP binding"/>
    <property type="evidence" value="ECO:0007669"/>
    <property type="project" value="InterPro"/>
</dbReference>
<gene>
    <name evidence="13" type="ORF">H5P28_15640</name>
</gene>
<evidence type="ECO:0000313" key="13">
    <source>
        <dbReference type="EMBL" id="MBC2595700.1"/>
    </source>
</evidence>
<dbReference type="SUPFAM" id="SSF55347">
    <property type="entry name" value="Glyceraldehyde-3-phosphate dehydrogenase-like, C-terminal domain"/>
    <property type="match status" value="1"/>
</dbReference>
<accession>A0A842HHP9</accession>
<dbReference type="InterPro" id="IPR001342">
    <property type="entry name" value="HDH_cat"/>
</dbReference>
<dbReference type="SUPFAM" id="SSF51735">
    <property type="entry name" value="NAD(P)-binding Rossmann-fold domains"/>
    <property type="match status" value="1"/>
</dbReference>
<evidence type="ECO:0000256" key="9">
    <source>
        <dbReference type="ARBA" id="ARBA00023167"/>
    </source>
</evidence>
<dbReference type="GO" id="GO:0009088">
    <property type="term" value="P:threonine biosynthetic process"/>
    <property type="evidence" value="ECO:0007669"/>
    <property type="project" value="UniProtKB-UniPathway"/>
</dbReference>
<evidence type="ECO:0000256" key="1">
    <source>
        <dbReference type="ARBA" id="ARBA00005056"/>
    </source>
</evidence>
<dbReference type="SUPFAM" id="SSF55021">
    <property type="entry name" value="ACT-like"/>
    <property type="match status" value="1"/>
</dbReference>
<dbReference type="PANTHER" id="PTHR43331:SF1">
    <property type="entry name" value="HOMOSERINE DEHYDROGENASE"/>
    <property type="match status" value="1"/>
</dbReference>
<comment type="caution">
    <text evidence="13">The sequence shown here is derived from an EMBL/GenBank/DDBJ whole genome shotgun (WGS) entry which is preliminary data.</text>
</comment>
<evidence type="ECO:0000256" key="6">
    <source>
        <dbReference type="ARBA" id="ARBA00022605"/>
    </source>
</evidence>
<dbReference type="Gene3D" id="3.30.70.260">
    <property type="match status" value="1"/>
</dbReference>
<evidence type="ECO:0000256" key="5">
    <source>
        <dbReference type="ARBA" id="ARBA00013376"/>
    </source>
</evidence>
<name>A0A842HHP9_9BACT</name>
<dbReference type="Gene3D" id="3.40.50.720">
    <property type="entry name" value="NAD(P)-binding Rossmann-like Domain"/>
    <property type="match status" value="1"/>
</dbReference>
<dbReference type="InterPro" id="IPR002912">
    <property type="entry name" value="ACT_dom"/>
</dbReference>
<dbReference type="InterPro" id="IPR036291">
    <property type="entry name" value="NAD(P)-bd_dom_sf"/>
</dbReference>
<evidence type="ECO:0000256" key="4">
    <source>
        <dbReference type="ARBA" id="ARBA00013213"/>
    </source>
</evidence>
<comment type="similarity">
    <text evidence="3">Belongs to the homoserine dehydrogenase family.</text>
</comment>
<dbReference type="Pfam" id="PF00742">
    <property type="entry name" value="Homoserine_dh"/>
    <property type="match status" value="1"/>
</dbReference>
<feature type="domain" description="ACT" evidence="12">
    <location>
        <begin position="366"/>
        <end position="441"/>
    </location>
</feature>
<dbReference type="EC" id="1.1.1.3" evidence="4"/>
<dbReference type="Gene3D" id="3.30.360.10">
    <property type="entry name" value="Dihydrodipicolinate Reductase, domain 2"/>
    <property type="match status" value="1"/>
</dbReference>
<evidence type="ECO:0000313" key="14">
    <source>
        <dbReference type="Proteomes" id="UP000546464"/>
    </source>
</evidence>
<sequence length="445" mass="48389">MEQKKQSKQVIRIGLLGFGTVGQGVWKHLQGNDSALERRLGVKLELVRAAVSDLKKKREVRVPASRLTDDPYAVVDDPSIDIVCELIGGTKLARTLTLRALKAGKIVVSANKALICKHGEEIFSAARRAGTHYFFEASVAGGIPIIKTLREGLVANRFSLIYGILNGTSNYILTRMEREGLSFPDILDDARSLGYVEADESLDLDGWDAAHKAVILAYLAHGRWVKLKEMLVEGIRGITQYDIAYARELGCKIKLLAVISRDFSTNCLSVRLHPALISKRELMASVDEVYNGVSLTGDVVGTTLLVGRGAGQDATSSAVISDIADAVYLLKGVPAPFICEEDEDVYAALGAEVELAGPEAIRSAYYLRLRVKDQPGVLARVTDVISREGLSIATMTQHQEAGEGTATLLFTTHQSNEKVVSATLKSLKRLGSVLETPFLLRIFNP</sequence>
<dbReference type="InterPro" id="IPR045865">
    <property type="entry name" value="ACT-like_dom_sf"/>
</dbReference>